<evidence type="ECO:0000256" key="1">
    <source>
        <dbReference type="ARBA" id="ARBA00004123"/>
    </source>
</evidence>
<dbReference type="InterPro" id="IPR017930">
    <property type="entry name" value="Myb_dom"/>
</dbReference>
<dbReference type="Proteomes" id="UP001237642">
    <property type="component" value="Unassembled WGS sequence"/>
</dbReference>
<comment type="caution">
    <text evidence="7">The sequence shown here is derived from an EMBL/GenBank/DDBJ whole genome shotgun (WGS) entry which is preliminary data.</text>
</comment>
<dbReference type="PROSITE" id="PS50053">
    <property type="entry name" value="UBIQUITIN_2"/>
    <property type="match status" value="1"/>
</dbReference>
<dbReference type="GO" id="GO:0042162">
    <property type="term" value="F:telomeric DNA binding"/>
    <property type="evidence" value="ECO:0007669"/>
    <property type="project" value="UniProtKB-ARBA"/>
</dbReference>
<feature type="domain" description="Ubiquitin-like" evidence="4">
    <location>
        <begin position="415"/>
        <end position="483"/>
    </location>
</feature>
<dbReference type="SUPFAM" id="SSF54236">
    <property type="entry name" value="Ubiquitin-like"/>
    <property type="match status" value="1"/>
</dbReference>
<feature type="domain" description="HTH myb-type" evidence="6">
    <location>
        <begin position="594"/>
        <end position="653"/>
    </location>
</feature>
<dbReference type="GO" id="GO:0005634">
    <property type="term" value="C:nucleus"/>
    <property type="evidence" value="ECO:0007669"/>
    <property type="project" value="UniProtKB-SubCell"/>
</dbReference>
<organism evidence="7 8">
    <name type="scientific">Heracleum sosnowskyi</name>
    <dbReference type="NCBI Taxonomy" id="360622"/>
    <lineage>
        <taxon>Eukaryota</taxon>
        <taxon>Viridiplantae</taxon>
        <taxon>Streptophyta</taxon>
        <taxon>Embryophyta</taxon>
        <taxon>Tracheophyta</taxon>
        <taxon>Spermatophyta</taxon>
        <taxon>Magnoliopsida</taxon>
        <taxon>eudicotyledons</taxon>
        <taxon>Gunneridae</taxon>
        <taxon>Pentapetalae</taxon>
        <taxon>asterids</taxon>
        <taxon>campanulids</taxon>
        <taxon>Apiales</taxon>
        <taxon>Apiaceae</taxon>
        <taxon>Apioideae</taxon>
        <taxon>apioid superclade</taxon>
        <taxon>Tordylieae</taxon>
        <taxon>Tordyliinae</taxon>
        <taxon>Heracleum</taxon>
    </lineage>
</organism>
<dbReference type="AlphaFoldDB" id="A0AAD8M1K8"/>
<reference evidence="7" key="2">
    <citation type="submission" date="2023-05" db="EMBL/GenBank/DDBJ databases">
        <authorList>
            <person name="Schelkunov M.I."/>
        </authorList>
    </citation>
    <scope>NUCLEOTIDE SEQUENCE</scope>
    <source>
        <strain evidence="7">Hsosn_3</strain>
        <tissue evidence="7">Leaf</tissue>
    </source>
</reference>
<dbReference type="InterPro" id="IPR001005">
    <property type="entry name" value="SANT/Myb"/>
</dbReference>
<dbReference type="PANTHER" id="PTHR21717">
    <property type="entry name" value="TELOMERIC REPEAT BINDING PROTEIN"/>
    <property type="match status" value="1"/>
</dbReference>
<dbReference type="Pfam" id="PF23603">
    <property type="entry name" value="Ubiquitin_TPR1"/>
    <property type="match status" value="1"/>
</dbReference>
<reference evidence="7" key="1">
    <citation type="submission" date="2023-02" db="EMBL/GenBank/DDBJ databases">
        <title>Genome of toxic invasive species Heracleum sosnowskyi carries increased number of genes despite the absence of recent whole-genome duplications.</title>
        <authorList>
            <person name="Schelkunov M."/>
            <person name="Shtratnikova V."/>
            <person name="Makarenko M."/>
            <person name="Klepikova A."/>
            <person name="Omelchenko D."/>
            <person name="Novikova G."/>
            <person name="Obukhova E."/>
            <person name="Bogdanov V."/>
            <person name="Penin A."/>
            <person name="Logacheva M."/>
        </authorList>
    </citation>
    <scope>NUCLEOTIDE SEQUENCE</scope>
    <source>
        <strain evidence="7">Hsosn_3</strain>
        <tissue evidence="7">Leaf</tissue>
    </source>
</reference>
<keyword evidence="8" id="KW-1185">Reference proteome</keyword>
<keyword evidence="2" id="KW-0238">DNA-binding</keyword>
<dbReference type="SMART" id="SM00717">
    <property type="entry name" value="SANT"/>
    <property type="match status" value="1"/>
</dbReference>
<evidence type="ECO:0000256" key="2">
    <source>
        <dbReference type="ARBA" id="ARBA00023125"/>
    </source>
</evidence>
<dbReference type="InterPro" id="IPR031105">
    <property type="entry name" value="TRP_plant"/>
</dbReference>
<evidence type="ECO:0000256" key="3">
    <source>
        <dbReference type="ARBA" id="ARBA00023242"/>
    </source>
</evidence>
<keyword evidence="3" id="KW-0539">Nucleus</keyword>
<dbReference type="InterPro" id="IPR029071">
    <property type="entry name" value="Ubiquitin-like_domsf"/>
</dbReference>
<dbReference type="PROSITE" id="PS51294">
    <property type="entry name" value="HTH_MYB"/>
    <property type="match status" value="1"/>
</dbReference>
<dbReference type="PROSITE" id="PS50090">
    <property type="entry name" value="MYB_LIKE"/>
    <property type="match status" value="1"/>
</dbReference>
<dbReference type="Gene3D" id="1.10.246.220">
    <property type="match status" value="1"/>
</dbReference>
<gene>
    <name evidence="7" type="ORF">POM88_050512</name>
</gene>
<dbReference type="EMBL" id="JAUIZM010000011">
    <property type="protein sequence ID" value="KAK1357256.1"/>
    <property type="molecule type" value="Genomic_DNA"/>
</dbReference>
<accession>A0AAD8M1K8</accession>
<protein>
    <submittedName>
        <fullName evidence="7">Telomere repeat-binding protein 5</fullName>
    </submittedName>
</protein>
<dbReference type="PANTHER" id="PTHR21717:SF70">
    <property type="entry name" value="TELOMERE REPEAT-BINDING PROTEIN 2-RELATED"/>
    <property type="match status" value="1"/>
</dbReference>
<proteinExistence type="predicted"/>
<evidence type="ECO:0000259" key="5">
    <source>
        <dbReference type="PROSITE" id="PS50090"/>
    </source>
</evidence>
<dbReference type="InterPro" id="IPR009057">
    <property type="entry name" value="Homeodomain-like_sf"/>
</dbReference>
<dbReference type="InterPro" id="IPR057625">
    <property type="entry name" value="TPR1-6-like_ubiquitin"/>
</dbReference>
<comment type="subcellular location">
    <subcellularLocation>
        <location evidence="1">Nucleus</location>
    </subcellularLocation>
</comment>
<dbReference type="SUPFAM" id="SSF46689">
    <property type="entry name" value="Homeodomain-like"/>
    <property type="match status" value="1"/>
</dbReference>
<dbReference type="InterPro" id="IPR000626">
    <property type="entry name" value="Ubiquitin-like_dom"/>
</dbReference>
<dbReference type="CDD" id="cd11660">
    <property type="entry name" value="SANT_TRF"/>
    <property type="match status" value="1"/>
</dbReference>
<evidence type="ECO:0000259" key="6">
    <source>
        <dbReference type="PROSITE" id="PS51294"/>
    </source>
</evidence>
<evidence type="ECO:0000259" key="4">
    <source>
        <dbReference type="PROSITE" id="PS50053"/>
    </source>
</evidence>
<name>A0AAD8M1K8_9APIA</name>
<evidence type="ECO:0000313" key="8">
    <source>
        <dbReference type="Proteomes" id="UP001237642"/>
    </source>
</evidence>
<feature type="domain" description="Myb-like" evidence="5">
    <location>
        <begin position="594"/>
        <end position="649"/>
    </location>
</feature>
<evidence type="ECO:0000313" key="7">
    <source>
        <dbReference type="EMBL" id="KAK1357256.1"/>
    </source>
</evidence>
<sequence>MLHKRLNHGLYGYEVPPIPRAARSPRRRVPYRKKADDDQMCAFDLLATVAGKLLEGEDNPGATELLSGVDKGAVGDNSVKKEKVVKDNPEKLIPYIEEKCSRNFFVSEIISQAPAANHNMKEVSHAQNDACSAFASVITTSDGSDIFGSSAKLVNDPNNNERRNFSKVDAEHYGSTISFSRLDVENKNCIKTEPAMTGKEPRSTRADTCCIEDLIVQDVKPHALGNADNSFKFPLKPSVLSEGSKKGVFRDQGPRGSFPTCRDNVKLVVRDGDENSFGCTAPRKFNKAFRPPARMGDKRIKRLLASRYWKAPPKMSNEDCFNIGLETKSVHHNKANCYKRQRSLRDYPIKKRRLYDHSFETNAYERVRNNEASFSPGKIYSENASGSVPIIHEANGVSTFAASQQKCFQSRDSHVKLKIKSFRVPELFFEIPETATVGSLKRTVMEAVTAVLGGGLRVGVLFQGKKIRDDNKTLVQTGIYDNNKNDALGFTLEPLCSQAPPTQCPEDHSFIPPRQLTRCPHTSVNQGNSDVSPELPSTNISNIIDSDHDSAPSPPEMSIDKCLSDSKALVAAPEMNVEPLSAISMRKSKRLDVGQRRIRRPFSVSEVEALVQAVEKLGTGRWRDVKMRAFDNAKHRTYVDLKDKWKTLVHTARISPQQRRGEPVPQELLDRVLAAHAFWSQQQAKQQLKQHSEAFLLF</sequence>
<dbReference type="Pfam" id="PF00249">
    <property type="entry name" value="Myb_DNA-binding"/>
    <property type="match status" value="1"/>
</dbReference>